<protein>
    <recommendedName>
        <fullName evidence="5">Lipoprotein</fullName>
    </recommendedName>
</protein>
<feature type="compositionally biased region" description="Basic residues" evidence="1">
    <location>
        <begin position="141"/>
        <end position="151"/>
    </location>
</feature>
<dbReference type="EMBL" id="JACHLN010000001">
    <property type="protein sequence ID" value="MBB4837076.1"/>
    <property type="molecule type" value="Genomic_DNA"/>
</dbReference>
<comment type="caution">
    <text evidence="3">The sequence shown here is derived from an EMBL/GenBank/DDBJ whole genome shotgun (WGS) entry which is preliminary data.</text>
</comment>
<keyword evidence="2" id="KW-0732">Signal</keyword>
<evidence type="ECO:0000256" key="1">
    <source>
        <dbReference type="SAM" id="MobiDB-lite"/>
    </source>
</evidence>
<feature type="signal peptide" evidence="2">
    <location>
        <begin position="1"/>
        <end position="18"/>
    </location>
</feature>
<evidence type="ECO:0000313" key="3">
    <source>
        <dbReference type="EMBL" id="MBB4837076.1"/>
    </source>
</evidence>
<accession>A0A7W7NQS1</accession>
<feature type="region of interest" description="Disordered" evidence="1">
    <location>
        <begin position="128"/>
        <end position="154"/>
    </location>
</feature>
<feature type="chain" id="PRO_5031194574" description="Lipoprotein" evidence="2">
    <location>
        <begin position="19"/>
        <end position="220"/>
    </location>
</feature>
<dbReference type="AlphaFoldDB" id="A0A7W7NQS1"/>
<name>A0A7W7NQS1_9SPHN</name>
<evidence type="ECO:0000313" key="4">
    <source>
        <dbReference type="Proteomes" id="UP000575241"/>
    </source>
</evidence>
<gene>
    <name evidence="3" type="ORF">HNP52_000127</name>
</gene>
<organism evidence="3 4">
    <name type="scientific">Sphingomonas kyeonggiensis</name>
    <dbReference type="NCBI Taxonomy" id="1268553"/>
    <lineage>
        <taxon>Bacteria</taxon>
        <taxon>Pseudomonadati</taxon>
        <taxon>Pseudomonadota</taxon>
        <taxon>Alphaproteobacteria</taxon>
        <taxon>Sphingomonadales</taxon>
        <taxon>Sphingomonadaceae</taxon>
        <taxon>Sphingomonas</taxon>
    </lineage>
</organism>
<keyword evidence="4" id="KW-1185">Reference proteome</keyword>
<proteinExistence type="predicted"/>
<dbReference type="Proteomes" id="UP000575241">
    <property type="component" value="Unassembled WGS sequence"/>
</dbReference>
<sequence>MNWKLLFLALLAPLAACDWDQQPAQPPHRPPPPVTRPIDRGPDWLAAVPYCEGALRRGQWLVCDNKGLNWLHRTLADQWAEDRQGATRQQLWVQRQQLQALASERDACETAECVATAYRRYLRKPDRWTPAPGGWSPPPRPRPRPVHHRPPAPKYNWRDNGATCASKIGWQKAALLARQCAVVNPDGQCGPQRSCGALKTMILDGCWDMGDRKPGFCGRV</sequence>
<dbReference type="RefSeq" id="WP_184161032.1">
    <property type="nucleotide sequence ID" value="NZ_JACHLN010000001.1"/>
</dbReference>
<evidence type="ECO:0008006" key="5">
    <source>
        <dbReference type="Google" id="ProtNLM"/>
    </source>
</evidence>
<reference evidence="3 4" key="1">
    <citation type="submission" date="2020-08" db="EMBL/GenBank/DDBJ databases">
        <title>Functional genomics of gut bacteria from endangered species of beetles.</title>
        <authorList>
            <person name="Carlos-Shanley C."/>
        </authorList>
    </citation>
    <scope>NUCLEOTIDE SEQUENCE [LARGE SCALE GENOMIC DNA]</scope>
    <source>
        <strain evidence="3 4">S00224</strain>
    </source>
</reference>
<evidence type="ECO:0000256" key="2">
    <source>
        <dbReference type="SAM" id="SignalP"/>
    </source>
</evidence>